<feature type="domain" description="Endonuclease GajA/Old nuclease/RecF-like AAA" evidence="1">
    <location>
        <begin position="1"/>
        <end position="61"/>
    </location>
</feature>
<dbReference type="RefSeq" id="WP_069411237.1">
    <property type="nucleotide sequence ID" value="NZ_DAWDRA010000015.1"/>
</dbReference>
<dbReference type="InterPro" id="IPR051396">
    <property type="entry name" value="Bact_Antivir_Def_Nuclease"/>
</dbReference>
<dbReference type="Gene3D" id="3.40.50.300">
    <property type="entry name" value="P-loop containing nucleotide triphosphate hydrolases"/>
    <property type="match status" value="1"/>
</dbReference>
<protein>
    <recommendedName>
        <fullName evidence="1">Endonuclease GajA/Old nuclease/RecF-like AAA domain-containing protein</fullName>
    </recommendedName>
</protein>
<dbReference type="SUPFAM" id="SSF52540">
    <property type="entry name" value="P-loop containing nucleoside triphosphate hydrolases"/>
    <property type="match status" value="1"/>
</dbReference>
<comment type="caution">
    <text evidence="2">The sequence shown here is derived from an EMBL/GenBank/DDBJ whole genome shotgun (WGS) entry which is preliminary data.</text>
</comment>
<dbReference type="EMBL" id="MEHA01000009">
    <property type="protein sequence ID" value="ODR51320.1"/>
    <property type="molecule type" value="Genomic_DNA"/>
</dbReference>
<organism evidence="2 4">
    <name type="scientific">Eisenbergiella tayi</name>
    <dbReference type="NCBI Taxonomy" id="1432052"/>
    <lineage>
        <taxon>Bacteria</taxon>
        <taxon>Bacillati</taxon>
        <taxon>Bacillota</taxon>
        <taxon>Clostridia</taxon>
        <taxon>Lachnospirales</taxon>
        <taxon>Lachnospiraceae</taxon>
        <taxon>Eisenbergiella</taxon>
    </lineage>
</organism>
<dbReference type="Pfam" id="PF13175">
    <property type="entry name" value="AAA_15"/>
    <property type="match status" value="1"/>
</dbReference>
<dbReference type="PANTHER" id="PTHR43581">
    <property type="entry name" value="ATP/GTP PHOSPHATASE"/>
    <property type="match status" value="1"/>
</dbReference>
<evidence type="ECO:0000313" key="5">
    <source>
        <dbReference type="Proteomes" id="UP000094869"/>
    </source>
</evidence>
<reference evidence="3 5" key="1">
    <citation type="submission" date="2016-08" db="EMBL/GenBank/DDBJ databases">
        <title>Characterization of Isolates of Eisenbergiella tayi Derived from Blood Cultures, Using Whole Genome Sequencing.</title>
        <authorList>
            <person name="Bernier A.-M."/>
            <person name="Burdz T."/>
            <person name="Wiebe D."/>
            <person name="Bernard K."/>
        </authorList>
    </citation>
    <scope>NUCLEOTIDE SEQUENCE [LARGE SCALE GENOMIC DNA]</scope>
    <source>
        <strain evidence="3 5">NML120146</strain>
    </source>
</reference>
<dbReference type="AlphaFoldDB" id="A0A1E3UHB4"/>
<gene>
    <name evidence="2" type="ORF">BEI59_13755</name>
    <name evidence="3" type="ORF">BEI63_15985</name>
</gene>
<evidence type="ECO:0000259" key="1">
    <source>
        <dbReference type="Pfam" id="PF13175"/>
    </source>
</evidence>
<dbReference type="Proteomes" id="UP000094271">
    <property type="component" value="Unassembled WGS sequence"/>
</dbReference>
<name>A0A1E3UHB4_9FIRM</name>
<sequence length="95" mass="11381">MYLKEMQIRNFRNFHKAKFVFQKGVNVIIGENDSGKTNALQAIRLILDRRLNWYEKEITEEMFSDYLKNWKGHVIVISLRFGELDISNEEQAMLR</sequence>
<keyword evidence="5" id="KW-1185">Reference proteome</keyword>
<reference evidence="2 4" key="2">
    <citation type="submission" date="2016-08" db="EMBL/GenBank/DDBJ databases">
        <authorList>
            <person name="Seilhamer J.J."/>
        </authorList>
    </citation>
    <scope>NUCLEOTIDE SEQUENCE [LARGE SCALE GENOMIC DNA]</scope>
    <source>
        <strain evidence="2 4">NML150140-1</strain>
    </source>
</reference>
<dbReference type="Proteomes" id="UP000094869">
    <property type="component" value="Unassembled WGS sequence"/>
</dbReference>
<evidence type="ECO:0000313" key="3">
    <source>
        <dbReference type="EMBL" id="ODR54462.1"/>
    </source>
</evidence>
<dbReference type="OrthoDB" id="9764467at2"/>
<dbReference type="InterPro" id="IPR041685">
    <property type="entry name" value="AAA_GajA/Old/RecF-like"/>
</dbReference>
<proteinExistence type="predicted"/>
<evidence type="ECO:0000313" key="2">
    <source>
        <dbReference type="EMBL" id="ODR51320.1"/>
    </source>
</evidence>
<evidence type="ECO:0000313" key="4">
    <source>
        <dbReference type="Proteomes" id="UP000094271"/>
    </source>
</evidence>
<dbReference type="PANTHER" id="PTHR43581:SF4">
    <property type="entry name" value="ATP_GTP PHOSPHATASE"/>
    <property type="match status" value="1"/>
</dbReference>
<dbReference type="EMBL" id="MEHD01000025">
    <property type="protein sequence ID" value="ODR54462.1"/>
    <property type="molecule type" value="Genomic_DNA"/>
</dbReference>
<accession>A0A1E3UHB4</accession>
<dbReference type="InterPro" id="IPR027417">
    <property type="entry name" value="P-loop_NTPase"/>
</dbReference>